<protein>
    <submittedName>
        <fullName evidence="1">Uncharacterized protein</fullName>
    </submittedName>
</protein>
<keyword evidence="2" id="KW-1185">Reference proteome</keyword>
<name>A0A2Z2KL11_9BACL</name>
<dbReference type="EMBL" id="CP021780">
    <property type="protein sequence ID" value="ASA24945.1"/>
    <property type="molecule type" value="Genomic_DNA"/>
</dbReference>
<sequence>MQKTGIAIGSSYNYAMVALFGNQRGRDYLLFENSNMGTYFTEQANDPSRDNTCWKKYIDEKVSINLKYVLNRKRDSKLI</sequence>
<dbReference type="KEGG" id="pdh:B9T62_31840"/>
<accession>A0A2Z2KL11</accession>
<evidence type="ECO:0000313" key="1">
    <source>
        <dbReference type="EMBL" id="ASA24945.1"/>
    </source>
</evidence>
<evidence type="ECO:0000313" key="2">
    <source>
        <dbReference type="Proteomes" id="UP000249890"/>
    </source>
</evidence>
<gene>
    <name evidence="1" type="ORF">B9T62_31840</name>
</gene>
<dbReference type="AlphaFoldDB" id="A0A2Z2KL11"/>
<dbReference type="Proteomes" id="UP000249890">
    <property type="component" value="Chromosome"/>
</dbReference>
<reference evidence="1 2" key="1">
    <citation type="submission" date="2017-06" db="EMBL/GenBank/DDBJ databases">
        <title>Complete genome sequence of Paenibacillus donghaensis KCTC 13049T isolated from East Sea sediment, South Korea.</title>
        <authorList>
            <person name="Jung B.K."/>
            <person name="Hong S.-J."/>
            <person name="Shin J.-H."/>
        </authorList>
    </citation>
    <scope>NUCLEOTIDE SEQUENCE [LARGE SCALE GENOMIC DNA]</scope>
    <source>
        <strain evidence="1 2">KCTC 13049</strain>
    </source>
</reference>
<proteinExistence type="predicted"/>
<organism evidence="1 2">
    <name type="scientific">Paenibacillus donghaensis</name>
    <dbReference type="NCBI Taxonomy" id="414771"/>
    <lineage>
        <taxon>Bacteria</taxon>
        <taxon>Bacillati</taxon>
        <taxon>Bacillota</taxon>
        <taxon>Bacilli</taxon>
        <taxon>Bacillales</taxon>
        <taxon>Paenibacillaceae</taxon>
        <taxon>Paenibacillus</taxon>
    </lineage>
</organism>